<feature type="compositionally biased region" description="Acidic residues" evidence="2">
    <location>
        <begin position="418"/>
        <end position="428"/>
    </location>
</feature>
<dbReference type="Gene3D" id="3.80.10.10">
    <property type="entry name" value="Ribonuclease Inhibitor"/>
    <property type="match status" value="2"/>
</dbReference>
<dbReference type="Proteomes" id="UP000663879">
    <property type="component" value="Unassembled WGS sequence"/>
</dbReference>
<dbReference type="PROSITE" id="PS50181">
    <property type="entry name" value="FBOX"/>
    <property type="match status" value="1"/>
</dbReference>
<feature type="compositionally biased region" description="Polar residues" evidence="2">
    <location>
        <begin position="662"/>
        <end position="676"/>
    </location>
</feature>
<dbReference type="Pfam" id="PF25372">
    <property type="entry name" value="DUF7885"/>
    <property type="match status" value="2"/>
</dbReference>
<keyword evidence="1" id="KW-0833">Ubl conjugation pathway</keyword>
<feature type="region of interest" description="Disordered" evidence="2">
    <location>
        <begin position="529"/>
        <end position="574"/>
    </location>
</feature>
<dbReference type="InterPro" id="IPR057207">
    <property type="entry name" value="FBXL15_LRR"/>
</dbReference>
<evidence type="ECO:0000313" key="4">
    <source>
        <dbReference type="EMBL" id="CAF0846413.1"/>
    </source>
</evidence>
<comment type="caution">
    <text evidence="4">The sequence shown here is derived from an EMBL/GenBank/DDBJ whole genome shotgun (WGS) entry which is preliminary data.</text>
</comment>
<keyword evidence="5" id="KW-1185">Reference proteome</keyword>
<feature type="region of interest" description="Disordered" evidence="2">
    <location>
        <begin position="418"/>
        <end position="451"/>
    </location>
</feature>
<dbReference type="InterPro" id="IPR036047">
    <property type="entry name" value="F-box-like_dom_sf"/>
</dbReference>
<organism evidence="4 5">
    <name type="scientific">Brachionus calyciflorus</name>
    <dbReference type="NCBI Taxonomy" id="104777"/>
    <lineage>
        <taxon>Eukaryota</taxon>
        <taxon>Metazoa</taxon>
        <taxon>Spiralia</taxon>
        <taxon>Gnathifera</taxon>
        <taxon>Rotifera</taxon>
        <taxon>Eurotatoria</taxon>
        <taxon>Monogononta</taxon>
        <taxon>Pseudotrocha</taxon>
        <taxon>Ploima</taxon>
        <taxon>Brachionidae</taxon>
        <taxon>Brachionus</taxon>
    </lineage>
</organism>
<dbReference type="GO" id="GO:0019005">
    <property type="term" value="C:SCF ubiquitin ligase complex"/>
    <property type="evidence" value="ECO:0007669"/>
    <property type="project" value="TreeGrafter"/>
</dbReference>
<dbReference type="InterPro" id="IPR006553">
    <property type="entry name" value="Leu-rich_rpt_Cys-con_subtyp"/>
</dbReference>
<feature type="compositionally biased region" description="Polar residues" evidence="2">
    <location>
        <begin position="545"/>
        <end position="569"/>
    </location>
</feature>
<feature type="region of interest" description="Disordered" evidence="2">
    <location>
        <begin position="651"/>
        <end position="676"/>
    </location>
</feature>
<proteinExistence type="predicted"/>
<dbReference type="Pfam" id="PF12937">
    <property type="entry name" value="F-box-like"/>
    <property type="match status" value="1"/>
</dbReference>
<feature type="domain" description="F-box" evidence="3">
    <location>
        <begin position="751"/>
        <end position="797"/>
    </location>
</feature>
<feature type="compositionally biased region" description="Polar residues" evidence="2">
    <location>
        <begin position="441"/>
        <end position="451"/>
    </location>
</feature>
<dbReference type="SUPFAM" id="SSF81383">
    <property type="entry name" value="F-box domain"/>
    <property type="match status" value="1"/>
</dbReference>
<dbReference type="CDD" id="cd22139">
    <property type="entry name" value="F-box_unchar"/>
    <property type="match status" value="1"/>
</dbReference>
<name>A0A813W364_9BILA</name>
<dbReference type="GO" id="GO:0031146">
    <property type="term" value="P:SCF-dependent proteasomal ubiquitin-dependent protein catabolic process"/>
    <property type="evidence" value="ECO:0007669"/>
    <property type="project" value="TreeGrafter"/>
</dbReference>
<evidence type="ECO:0000259" key="3">
    <source>
        <dbReference type="PROSITE" id="PS50181"/>
    </source>
</evidence>
<evidence type="ECO:0000256" key="2">
    <source>
        <dbReference type="SAM" id="MobiDB-lite"/>
    </source>
</evidence>
<gene>
    <name evidence="4" type="ORF">OXX778_LOCUS8721</name>
</gene>
<dbReference type="PANTHER" id="PTHR13318">
    <property type="entry name" value="PARTNER OF PAIRED, ISOFORM B-RELATED"/>
    <property type="match status" value="1"/>
</dbReference>
<dbReference type="InterPro" id="IPR032675">
    <property type="entry name" value="LRR_dom_sf"/>
</dbReference>
<evidence type="ECO:0000256" key="1">
    <source>
        <dbReference type="ARBA" id="ARBA00022786"/>
    </source>
</evidence>
<sequence>METIDDIRQKRLQFFSKYIIAKNDNYNKITVKSENQNAQYQTNKIENKLIEVNDKITNSVDSKTDLNSAEILRKLFDSESTNKYETNKFKPLNHSISLDDTKNIFKNNRKLEEFKNIVESSYQNHVLNKTDFDPLNSRRMSTQSNNSFQAWNFSNQNSIDDSLNKATSSANFISNFNNDTSNNFIQDSEAPRNEQQQPLVNCKIPYMSAYNIYETKDNEPKMTLEKFFEPKKLTSNGSSINSSPTSLSSGSSIKKLNEVFENQIVEVRPPETPKTSNLTFRKNFLRKSAQLNQAEIIRNSLELTPKTIESPIEFNLPLKKSNQLPSLNKNTDTLDKIFDSKCLKNKNKLKKHRNIFKYLDDLVNDDQDDDHVHDHSDDENTLDIFSSDEESIENNNNKNMKNLDLKIDLAQLNTSDDDDEYVDNDFDFNEPPSVKEDRNQESNLNSSNRQQIKPDIIPNLILDQLDDDRSLSVAVSLAKSMCKEIDYQKEMEALFVTNPNTDKKKLVKNVQKITSKKPIQLNELKLSGRFSKSSSENSKQDSAKIKSSINLNNLKPPTSSRQSMTNNPEKPNLYRSKTVLGTDREHFKPTNDINLVDSLEQNNNEKKENLLIIQSVEIFQNKVDNKKISSQDEINQSRAKNLLSQSRTRIWDSSTKKLKRPSSASNKNQINKSIQNEVVNRPPSAGLFLNYSKLIEIESNIQKEDEPNPSRPKTAFSKLSFLNSNGNISEEKNVEVSVESEQKDTEFMSSKIDWLDLPHELWLKILKYLGQNDLIKLGRTCMSFNRLYTDNSLWKKVELKYKYDMKNEWLEWIGRRRPNELNIIQCSGGVTLSGISEMFRNIGENLQKLNLSRCSNGSLSGDNFALQASIRCPNVTSLDLSWTLLSNQTLKLIVDSFKKIESINLSGCNMIQEDGFNQLLLKHGENLKNLEISGCIHFSSNVILNIGAYCRQIERLNISNCHRMTNESVIEACPHWLKLKFLDLRGIKNIKNNCVSTLVRRCPNLEGLSLGECVHIGDSSILEIATYKSNIKQLDLNNCKKISDASIRSMGAICSQLEFLNLKGTSVTDTGLITLSSSKFIKTIEDLNLSFLPISEFVLVKLLKNAEKLKKIHLYGCYNIKHMDEIRTNLSNNGKNVEINI</sequence>
<dbReference type="SMART" id="SM00256">
    <property type="entry name" value="FBOX"/>
    <property type="match status" value="1"/>
</dbReference>
<protein>
    <recommendedName>
        <fullName evidence="3">F-box domain-containing protein</fullName>
    </recommendedName>
</protein>
<dbReference type="EMBL" id="CAJNOC010001226">
    <property type="protein sequence ID" value="CAF0846413.1"/>
    <property type="molecule type" value="Genomic_DNA"/>
</dbReference>
<evidence type="ECO:0000313" key="5">
    <source>
        <dbReference type="Proteomes" id="UP000663879"/>
    </source>
</evidence>
<accession>A0A813W364</accession>
<dbReference type="InterPro" id="IPR001810">
    <property type="entry name" value="F-box_dom"/>
</dbReference>
<dbReference type="SUPFAM" id="SSF52047">
    <property type="entry name" value="RNI-like"/>
    <property type="match status" value="1"/>
</dbReference>
<dbReference type="AlphaFoldDB" id="A0A813W364"/>
<dbReference type="SMART" id="SM00367">
    <property type="entry name" value="LRR_CC"/>
    <property type="match status" value="7"/>
</dbReference>
<reference evidence="4" key="1">
    <citation type="submission" date="2021-02" db="EMBL/GenBank/DDBJ databases">
        <authorList>
            <person name="Nowell W R."/>
        </authorList>
    </citation>
    <scope>NUCLEOTIDE SEQUENCE</scope>
    <source>
        <strain evidence="4">Ploen Becks lab</strain>
    </source>
</reference>
<dbReference type="OrthoDB" id="10257471at2759"/>